<gene>
    <name evidence="2" type="ORF">BU251_02360</name>
</gene>
<dbReference type="GO" id="GO:0005524">
    <property type="term" value="F:ATP binding"/>
    <property type="evidence" value="ECO:0007669"/>
    <property type="project" value="InterPro"/>
</dbReference>
<evidence type="ECO:0000313" key="2">
    <source>
        <dbReference type="EMBL" id="QAT16652.1"/>
    </source>
</evidence>
<feature type="domain" description="Pyruvate phosphate dikinase AMP/ATP-binding" evidence="1">
    <location>
        <begin position="313"/>
        <end position="682"/>
    </location>
</feature>
<dbReference type="EMBL" id="CP019384">
    <property type="protein sequence ID" value="QAT16652.1"/>
    <property type="molecule type" value="Genomic_DNA"/>
</dbReference>
<organism evidence="2 3">
    <name type="scientific">Velamenicoccus archaeovorus</name>
    <dbReference type="NCBI Taxonomy" id="1930593"/>
    <lineage>
        <taxon>Bacteria</taxon>
        <taxon>Pseudomonadati</taxon>
        <taxon>Candidatus Omnitrophota</taxon>
        <taxon>Candidatus Velamenicoccus</taxon>
    </lineage>
</organism>
<keyword evidence="2" id="KW-0670">Pyruvate</keyword>
<dbReference type="SUPFAM" id="SSF56059">
    <property type="entry name" value="Glutathione synthetase ATP-binding domain-like"/>
    <property type="match status" value="1"/>
</dbReference>
<sequence length="884" mass="100377">MACAWPRRKRRFVHKDKREGAGMISTGDKGLDQVITGLQLGDNVVWQMDSIDDYRGVVLPFVKKSCEEKKRVVYIRFANHKPLLKSSKNVVTYRLDASEGFESFSAQINRIIRKEGEGVYYVFDCLSDLLFAWSNDLMIGNFFKITCPFLFELHTIAYFSILRHRHSFMTVARIRDTTQLLVDVYHHKNNYYIHPLKVWNRYSPTMFLPHIRKGGRFVPIASSGDTARLFSSVFKSGERSVKQKLDYWDRLFMKAEDLCSRAGVSRAKREQLAGQISRLIISRDEKILRLAEDYLTLEDFLTIRSRMIGTGFIGGKSVGMLVARNILLKEKTLQAEKFFEPHDSFYVGSDVFYTYIVENGWWKELMAQRTKDGYFRLARGLRDKLSGGVFPEEIKEQFRRIIDYFGQSPIIVRSSSLLEDSYGNVFAGKYESVFLVNQGTPEERLAAFLGAVHRVYASTMSEDALAYRLKRGLDKVDEQMALLVQRVSGAFHKGYFFPDVAGVGISYNTFVWNKSMDPEAGMLRLVLGLGTRAVNRVEGDYPRIAALDEPLLKAHAGAGDARKFSQHDVDVLHIKENAFQTVSLDDLLGKKIDVHLDLIGTQDHEAQGADGGQEPRWIITFDRLLSQNGFRQKMQKLLKALEKAYGYPVDIEFTVNFKERGEFQLNLLQCRPMLTKGLGSRVVIPDKIAEEAVVFASSGHFMGGNISLAIDRIIYVDPQAYCAIESQSGKYDIARAIGDINRQVSDKEKCAAILLGPGRWGTSTPSLGVPVSFAEIDNMSVLGELAFSGNNVMPELSYGTHFFQDLVESGIFYLSLYPDNQGVYINHNILDAQSKTLSEYFPQYKKYEHVIRIFDVKDKGVRLAADIMTQKVMCYFSETEPQKG</sequence>
<dbReference type="AlphaFoldDB" id="A0A410P3H5"/>
<accession>A0A410P3H5</accession>
<dbReference type="Proteomes" id="UP000287243">
    <property type="component" value="Chromosome"/>
</dbReference>
<dbReference type="Gene3D" id="3.30.1490.20">
    <property type="entry name" value="ATP-grasp fold, A domain"/>
    <property type="match status" value="1"/>
</dbReference>
<dbReference type="KEGG" id="vai:BU251_02360"/>
<dbReference type="GO" id="GO:0016301">
    <property type="term" value="F:kinase activity"/>
    <property type="evidence" value="ECO:0007669"/>
    <property type="project" value="InterPro"/>
</dbReference>
<dbReference type="Pfam" id="PF01326">
    <property type="entry name" value="PPDK_N"/>
    <property type="match status" value="1"/>
</dbReference>
<dbReference type="InterPro" id="IPR002192">
    <property type="entry name" value="PPDK_AMP/ATP-bd"/>
</dbReference>
<proteinExistence type="predicted"/>
<keyword evidence="3" id="KW-1185">Reference proteome</keyword>
<evidence type="ECO:0000259" key="1">
    <source>
        <dbReference type="Pfam" id="PF01326"/>
    </source>
</evidence>
<dbReference type="PANTHER" id="PTHR43615">
    <property type="entry name" value="PHOSPHOENOLPYRUVATE SYNTHASE-RELATED"/>
    <property type="match status" value="1"/>
</dbReference>
<reference evidence="2 3" key="1">
    <citation type="submission" date="2017-01" db="EMBL/GenBank/DDBJ databases">
        <title>First insights into the biology of 'candidatus Vampirococcus archaeovorus'.</title>
        <authorList>
            <person name="Kizina J."/>
            <person name="Jordan S."/>
            <person name="Stueber K."/>
            <person name="Reinhardt R."/>
            <person name="Harder J."/>
        </authorList>
    </citation>
    <scope>NUCLEOTIDE SEQUENCE [LARGE SCALE GENOMIC DNA]</scope>
    <source>
        <strain evidence="2 3">LiM</strain>
    </source>
</reference>
<evidence type="ECO:0000313" key="3">
    <source>
        <dbReference type="Proteomes" id="UP000287243"/>
    </source>
</evidence>
<dbReference type="InterPro" id="IPR013815">
    <property type="entry name" value="ATP_grasp_subdomain_1"/>
</dbReference>
<dbReference type="InterPro" id="IPR051549">
    <property type="entry name" value="PEP_Utilizing_Enz"/>
</dbReference>
<dbReference type="OrthoDB" id="9812167at2"/>
<protein>
    <submittedName>
        <fullName evidence="2">Phosphoenolpyruvate synthase</fullName>
    </submittedName>
</protein>
<dbReference type="PANTHER" id="PTHR43615:SF1">
    <property type="entry name" value="PPDK_N DOMAIN-CONTAINING PROTEIN"/>
    <property type="match status" value="1"/>
</dbReference>
<name>A0A410P3H5_VELA1</name>